<keyword evidence="3" id="KW-1185">Reference proteome</keyword>
<dbReference type="InterPro" id="IPR016186">
    <property type="entry name" value="C-type_lectin-like/link_sf"/>
</dbReference>
<evidence type="ECO:0000259" key="1">
    <source>
        <dbReference type="SMART" id="SM00034"/>
    </source>
</evidence>
<feature type="domain" description="C-type lectin" evidence="1">
    <location>
        <begin position="136"/>
        <end position="272"/>
    </location>
</feature>
<dbReference type="SUPFAM" id="SSF56436">
    <property type="entry name" value="C-type lectin-like"/>
    <property type="match status" value="1"/>
</dbReference>
<evidence type="ECO:0000313" key="3">
    <source>
        <dbReference type="Proteomes" id="UP001497623"/>
    </source>
</evidence>
<organism evidence="2 3">
    <name type="scientific">Meganyctiphanes norvegica</name>
    <name type="common">Northern krill</name>
    <name type="synonym">Thysanopoda norvegica</name>
    <dbReference type="NCBI Taxonomy" id="48144"/>
    <lineage>
        <taxon>Eukaryota</taxon>
        <taxon>Metazoa</taxon>
        <taxon>Ecdysozoa</taxon>
        <taxon>Arthropoda</taxon>
        <taxon>Crustacea</taxon>
        <taxon>Multicrustacea</taxon>
        <taxon>Malacostraca</taxon>
        <taxon>Eumalacostraca</taxon>
        <taxon>Eucarida</taxon>
        <taxon>Euphausiacea</taxon>
        <taxon>Euphausiidae</taxon>
        <taxon>Meganyctiphanes</taxon>
    </lineage>
</organism>
<dbReference type="Gene3D" id="3.10.100.10">
    <property type="entry name" value="Mannose-Binding Protein A, subunit A"/>
    <property type="match status" value="1"/>
</dbReference>
<protein>
    <recommendedName>
        <fullName evidence="1">C-type lectin domain-containing protein</fullName>
    </recommendedName>
</protein>
<name>A0AAV2QLR1_MEGNR</name>
<gene>
    <name evidence="2" type="ORF">MNOR_LOCUS13703</name>
</gene>
<evidence type="ECO:0000313" key="2">
    <source>
        <dbReference type="EMBL" id="CAL4089094.1"/>
    </source>
</evidence>
<dbReference type="SMART" id="SM00034">
    <property type="entry name" value="CLECT"/>
    <property type="match status" value="1"/>
</dbReference>
<dbReference type="EMBL" id="CAXKWB010007958">
    <property type="protein sequence ID" value="CAL4089094.1"/>
    <property type="molecule type" value="Genomic_DNA"/>
</dbReference>
<comment type="caution">
    <text evidence="2">The sequence shown here is derived from an EMBL/GenBank/DDBJ whole genome shotgun (WGS) entry which is preliminary data.</text>
</comment>
<proteinExistence type="predicted"/>
<dbReference type="Proteomes" id="UP001497623">
    <property type="component" value="Unassembled WGS sequence"/>
</dbReference>
<reference evidence="2 3" key="1">
    <citation type="submission" date="2024-05" db="EMBL/GenBank/DDBJ databases">
        <authorList>
            <person name="Wallberg A."/>
        </authorList>
    </citation>
    <scope>NUCLEOTIDE SEQUENCE [LARGE SCALE GENOMIC DNA]</scope>
</reference>
<dbReference type="InterPro" id="IPR001304">
    <property type="entry name" value="C-type_lectin-like"/>
</dbReference>
<sequence length="276" mass="30955">MFKKSKKNCQGTINSEHKCGQNDVCCMPGALETLMQRLLKSFPGVLEILLQSIKDNQNTMKDALSELKSNITDLSSNTEIKLNKSQAMMESNQNVLMSNLTNLKNNQDVVMGNLTNLKNNQDVVMSNLTNLGSTHCPKGFFMSTGPSRQCFKQFRDTYRNWASAVSKCQAEGLVLAEPYDPVTVRSYLVQRYGGSRWTWINGRGTGSYVTLQRSGAYVYSGNSYWYSGQPGSRTSSSYCLILMTSYANMKSYPNNTYYTYSCSSASFFTLCELIIE</sequence>
<dbReference type="AlphaFoldDB" id="A0AAV2QLR1"/>
<dbReference type="InterPro" id="IPR016187">
    <property type="entry name" value="CTDL_fold"/>
</dbReference>
<accession>A0AAV2QLR1</accession>
<dbReference type="CDD" id="cd00037">
    <property type="entry name" value="CLECT"/>
    <property type="match status" value="1"/>
</dbReference>